<comment type="caution">
    <text evidence="1">The sequence shown here is derived from an EMBL/GenBank/DDBJ whole genome shotgun (WGS) entry which is preliminary data.</text>
</comment>
<dbReference type="AlphaFoldDB" id="A0A927MQ27"/>
<proteinExistence type="predicted"/>
<gene>
    <name evidence="1" type="ORF">HEB94_000837</name>
</gene>
<name>A0A927MQ27_9ACTN</name>
<accession>A0A927MQ27</accession>
<organism evidence="1 2">
    <name type="scientific">Actinopolymorpha pittospori</name>
    <dbReference type="NCBI Taxonomy" id="648752"/>
    <lineage>
        <taxon>Bacteria</taxon>
        <taxon>Bacillati</taxon>
        <taxon>Actinomycetota</taxon>
        <taxon>Actinomycetes</taxon>
        <taxon>Propionibacteriales</taxon>
        <taxon>Actinopolymorphaceae</taxon>
        <taxon>Actinopolymorpha</taxon>
    </lineage>
</organism>
<dbReference type="RefSeq" id="WP_202896099.1">
    <property type="nucleotide sequence ID" value="NZ_BAABJL010000020.1"/>
</dbReference>
<evidence type="ECO:0000313" key="1">
    <source>
        <dbReference type="EMBL" id="MBE1603989.1"/>
    </source>
</evidence>
<reference evidence="1" key="1">
    <citation type="submission" date="2020-10" db="EMBL/GenBank/DDBJ databases">
        <title>Sequencing the genomes of 1000 actinobacteria strains.</title>
        <authorList>
            <person name="Klenk H.-P."/>
        </authorList>
    </citation>
    <scope>NUCLEOTIDE SEQUENCE</scope>
    <source>
        <strain evidence="1">DSM 45354</strain>
    </source>
</reference>
<sequence length="99" mass="10756">MAGRPRPGELALTGPLAEASLAALCVDTAITGCCGLTSATGPTSYDLDDAALRRTAIASVRRRNRRDRPAEEIDAPPVRERHRRAGLRRRRVRTAHRGT</sequence>
<keyword evidence="2" id="KW-1185">Reference proteome</keyword>
<dbReference type="Proteomes" id="UP000638648">
    <property type="component" value="Unassembled WGS sequence"/>
</dbReference>
<evidence type="ECO:0000313" key="2">
    <source>
        <dbReference type="Proteomes" id="UP000638648"/>
    </source>
</evidence>
<dbReference type="EMBL" id="JADBEM010000001">
    <property type="protein sequence ID" value="MBE1603989.1"/>
    <property type="molecule type" value="Genomic_DNA"/>
</dbReference>
<protein>
    <submittedName>
        <fullName evidence="1">Uncharacterized protein</fullName>
    </submittedName>
</protein>